<dbReference type="PIRSF" id="PIRSF005572">
    <property type="entry name" value="NifS"/>
    <property type="match status" value="1"/>
</dbReference>
<evidence type="ECO:0000256" key="2">
    <source>
        <dbReference type="ARBA" id="ARBA00003120"/>
    </source>
</evidence>
<gene>
    <name evidence="12" type="ORF">FMM02_00560</name>
</gene>
<keyword evidence="13" id="KW-1185">Reference proteome</keyword>
<evidence type="ECO:0000259" key="11">
    <source>
        <dbReference type="Pfam" id="PF00266"/>
    </source>
</evidence>
<dbReference type="Gene3D" id="1.10.260.50">
    <property type="match status" value="1"/>
</dbReference>
<evidence type="ECO:0000256" key="4">
    <source>
        <dbReference type="ARBA" id="ARBA00013558"/>
    </source>
</evidence>
<dbReference type="PANTHER" id="PTHR11601:SF34">
    <property type="entry name" value="CYSTEINE DESULFURASE"/>
    <property type="match status" value="1"/>
</dbReference>
<dbReference type="KEGG" id="sxa:FMM02_00560"/>
<comment type="cofactor">
    <cofactor evidence="1">
        <name>pyridoxal 5'-phosphate</name>
        <dbReference type="ChEBI" id="CHEBI:597326"/>
    </cofactor>
</comment>
<keyword evidence="12" id="KW-0032">Aminotransferase</keyword>
<evidence type="ECO:0000256" key="10">
    <source>
        <dbReference type="ARBA" id="ARBA00050776"/>
    </source>
</evidence>
<name>A0A516INT8_9SPHN</name>
<dbReference type="SUPFAM" id="SSF53383">
    <property type="entry name" value="PLP-dependent transferases"/>
    <property type="match status" value="1"/>
</dbReference>
<feature type="domain" description="Aminotransferase class V" evidence="11">
    <location>
        <begin position="8"/>
        <end position="343"/>
    </location>
</feature>
<evidence type="ECO:0000313" key="13">
    <source>
        <dbReference type="Proteomes" id="UP000321857"/>
    </source>
</evidence>
<dbReference type="GO" id="GO:0031071">
    <property type="term" value="F:cysteine desulfurase activity"/>
    <property type="evidence" value="ECO:0007669"/>
    <property type="project" value="UniProtKB-EC"/>
</dbReference>
<dbReference type="PANTHER" id="PTHR11601">
    <property type="entry name" value="CYSTEINE DESULFURYLASE FAMILY MEMBER"/>
    <property type="match status" value="1"/>
</dbReference>
<sequence>MKAPLSRIFLDHAATTAVLPEARAAIQRGFDHWANPSSPHGEGRASRALLEEARSSLAEVLGWRHDVIFTSGASESIEMAAARARVSRRLHGATEHAIVPHAMGPTSRSIGVDKKGLIDEKALAEALAEGPALVAIQQVNNETGVIQPLDRIGTIIREAGSLLLADCAQSASKLPLPDADFIALSAHKLGGPPGVGALLVKDLATLEPVGGQEKGYRRGTQDAPSAMAFAAAVAARPYDMERLKTLRDRLDAGVRACGGVIVADTAPRIPTIGAVAMPGASSASLLVQFDLAGIAVSAGSACSSGKMKDSAVLLAMGVPAEVAQSFLRVSFGPFTKEEEIDAFLAEWRRIAGRQRAA</sequence>
<comment type="function">
    <text evidence="2">Catalyzes the removal of elemental sulfur atoms from cysteine to produce alanine. Seems to participate in the biosynthesis of the nitrogenase metalloclusters by providing the inorganic sulfur required for the Fe-S core formation.</text>
</comment>
<evidence type="ECO:0000256" key="8">
    <source>
        <dbReference type="ARBA" id="ARBA00023004"/>
    </source>
</evidence>
<evidence type="ECO:0000256" key="9">
    <source>
        <dbReference type="ARBA" id="ARBA00023014"/>
    </source>
</evidence>
<comment type="catalytic activity">
    <reaction evidence="10">
        <text>(sulfur carrier)-H + L-cysteine = (sulfur carrier)-SH + L-alanine</text>
        <dbReference type="Rhea" id="RHEA:43892"/>
        <dbReference type="Rhea" id="RHEA-COMP:14737"/>
        <dbReference type="Rhea" id="RHEA-COMP:14739"/>
        <dbReference type="ChEBI" id="CHEBI:29917"/>
        <dbReference type="ChEBI" id="CHEBI:35235"/>
        <dbReference type="ChEBI" id="CHEBI:57972"/>
        <dbReference type="ChEBI" id="CHEBI:64428"/>
        <dbReference type="EC" id="2.8.1.7"/>
    </reaction>
</comment>
<evidence type="ECO:0000256" key="3">
    <source>
        <dbReference type="ARBA" id="ARBA00006490"/>
    </source>
</evidence>
<evidence type="ECO:0000256" key="7">
    <source>
        <dbReference type="ARBA" id="ARBA00022898"/>
    </source>
</evidence>
<keyword evidence="5 12" id="KW-0808">Transferase</keyword>
<evidence type="ECO:0000256" key="6">
    <source>
        <dbReference type="ARBA" id="ARBA00022723"/>
    </source>
</evidence>
<proteinExistence type="inferred from homology"/>
<dbReference type="InterPro" id="IPR015421">
    <property type="entry name" value="PyrdxlP-dep_Trfase_major"/>
</dbReference>
<dbReference type="InterPro" id="IPR016454">
    <property type="entry name" value="Cysteine_dSase"/>
</dbReference>
<keyword evidence="9" id="KW-0411">Iron-sulfur</keyword>
<dbReference type="AlphaFoldDB" id="A0A516INT8"/>
<dbReference type="GO" id="GO:0046872">
    <property type="term" value="F:metal ion binding"/>
    <property type="evidence" value="ECO:0007669"/>
    <property type="project" value="UniProtKB-KW"/>
</dbReference>
<keyword evidence="6" id="KW-0479">Metal-binding</keyword>
<protein>
    <recommendedName>
        <fullName evidence="4">Cysteine desulfurase</fullName>
    </recommendedName>
</protein>
<dbReference type="Gene3D" id="3.90.1150.10">
    <property type="entry name" value="Aspartate Aminotransferase, domain 1"/>
    <property type="match status" value="1"/>
</dbReference>
<dbReference type="InterPro" id="IPR015424">
    <property type="entry name" value="PyrdxlP-dep_Trfase"/>
</dbReference>
<dbReference type="Gene3D" id="3.40.640.10">
    <property type="entry name" value="Type I PLP-dependent aspartate aminotransferase-like (Major domain)"/>
    <property type="match status" value="1"/>
</dbReference>
<dbReference type="RefSeq" id="WP_147493046.1">
    <property type="nucleotide sequence ID" value="NZ_CP041659.1"/>
</dbReference>
<keyword evidence="8" id="KW-0408">Iron</keyword>
<dbReference type="InterPro" id="IPR015422">
    <property type="entry name" value="PyrdxlP-dep_Trfase_small"/>
</dbReference>
<dbReference type="GO" id="GO:0008483">
    <property type="term" value="F:transaminase activity"/>
    <property type="evidence" value="ECO:0007669"/>
    <property type="project" value="UniProtKB-KW"/>
</dbReference>
<evidence type="ECO:0000256" key="1">
    <source>
        <dbReference type="ARBA" id="ARBA00001933"/>
    </source>
</evidence>
<keyword evidence="7" id="KW-0663">Pyridoxal phosphate</keyword>
<dbReference type="OrthoDB" id="9804366at2"/>
<dbReference type="Pfam" id="PF00266">
    <property type="entry name" value="Aminotran_5"/>
    <property type="match status" value="1"/>
</dbReference>
<dbReference type="GO" id="GO:0051536">
    <property type="term" value="F:iron-sulfur cluster binding"/>
    <property type="evidence" value="ECO:0007669"/>
    <property type="project" value="UniProtKB-KW"/>
</dbReference>
<dbReference type="Proteomes" id="UP000321857">
    <property type="component" value="Chromosome"/>
</dbReference>
<accession>A0A516INT8</accession>
<reference evidence="12 13" key="1">
    <citation type="submission" date="2019-07" db="EMBL/GenBank/DDBJ databases">
        <title>Sphingomonas AE3 Genome sequencing and assembly.</title>
        <authorList>
            <person name="Kim H."/>
        </authorList>
    </citation>
    <scope>NUCLEOTIDE SEQUENCE [LARGE SCALE GENOMIC DNA]</scope>
    <source>
        <strain evidence="12 13">AE3</strain>
    </source>
</reference>
<comment type="similarity">
    <text evidence="3">Belongs to the class-V pyridoxal-phosphate-dependent aminotransferase family. NifS/IscS subfamily.</text>
</comment>
<dbReference type="InterPro" id="IPR000192">
    <property type="entry name" value="Aminotrans_V_dom"/>
</dbReference>
<organism evidence="12 13">
    <name type="scientific">Sphingomonas xanthus</name>
    <dbReference type="NCBI Taxonomy" id="2594473"/>
    <lineage>
        <taxon>Bacteria</taxon>
        <taxon>Pseudomonadati</taxon>
        <taxon>Pseudomonadota</taxon>
        <taxon>Alphaproteobacteria</taxon>
        <taxon>Sphingomonadales</taxon>
        <taxon>Sphingomonadaceae</taxon>
        <taxon>Sphingomonas</taxon>
    </lineage>
</organism>
<evidence type="ECO:0000256" key="5">
    <source>
        <dbReference type="ARBA" id="ARBA00022679"/>
    </source>
</evidence>
<evidence type="ECO:0000313" key="12">
    <source>
        <dbReference type="EMBL" id="QDP18583.1"/>
    </source>
</evidence>
<dbReference type="EMBL" id="CP041659">
    <property type="protein sequence ID" value="QDP18583.1"/>
    <property type="molecule type" value="Genomic_DNA"/>
</dbReference>